<accession>A0A7W4UIN5</accession>
<organism evidence="2 3">
    <name type="scientific">Cellulomonas cellasea</name>
    <dbReference type="NCBI Taxonomy" id="43670"/>
    <lineage>
        <taxon>Bacteria</taxon>
        <taxon>Bacillati</taxon>
        <taxon>Actinomycetota</taxon>
        <taxon>Actinomycetes</taxon>
        <taxon>Micrococcales</taxon>
        <taxon>Cellulomonadaceae</taxon>
        <taxon>Cellulomonas</taxon>
    </lineage>
</organism>
<name>A0A7W4UIN5_9CELL</name>
<evidence type="ECO:0000256" key="1">
    <source>
        <dbReference type="SAM" id="Phobius"/>
    </source>
</evidence>
<proteinExistence type="predicted"/>
<dbReference type="PANTHER" id="PTHR37305:SF1">
    <property type="entry name" value="MEMBRANE PROTEIN"/>
    <property type="match status" value="1"/>
</dbReference>
<reference evidence="2 3" key="2">
    <citation type="submission" date="2020-08" db="EMBL/GenBank/DDBJ databases">
        <authorList>
            <person name="Partida-Martinez L."/>
            <person name="Huntemann M."/>
            <person name="Clum A."/>
            <person name="Wang J."/>
            <person name="Palaniappan K."/>
            <person name="Ritter S."/>
            <person name="Chen I.-M."/>
            <person name="Stamatis D."/>
            <person name="Reddy T."/>
            <person name="O'Malley R."/>
            <person name="Daum C."/>
            <person name="Shapiro N."/>
            <person name="Ivanova N."/>
            <person name="Kyrpides N."/>
            <person name="Woyke T."/>
        </authorList>
    </citation>
    <scope>NUCLEOTIDE SEQUENCE [LARGE SCALE GENOMIC DNA]</scope>
    <source>
        <strain evidence="2 3">RAS26</strain>
    </source>
</reference>
<protein>
    <submittedName>
        <fullName evidence="2">ABC-2 type transport system permease protein</fullName>
    </submittedName>
</protein>
<dbReference type="RefSeq" id="WP_183297637.1">
    <property type="nucleotide sequence ID" value="NZ_JACHVX010000006.1"/>
</dbReference>
<evidence type="ECO:0000313" key="3">
    <source>
        <dbReference type="Proteomes" id="UP000518206"/>
    </source>
</evidence>
<dbReference type="Pfam" id="PF12730">
    <property type="entry name" value="ABC2_membrane_4"/>
    <property type="match status" value="1"/>
</dbReference>
<keyword evidence="1" id="KW-0812">Transmembrane</keyword>
<feature type="transmembrane region" description="Helical" evidence="1">
    <location>
        <begin position="168"/>
        <end position="192"/>
    </location>
</feature>
<feature type="transmembrane region" description="Helical" evidence="1">
    <location>
        <begin position="78"/>
        <end position="102"/>
    </location>
</feature>
<dbReference type="AlphaFoldDB" id="A0A7W4UIN5"/>
<feature type="transmembrane region" description="Helical" evidence="1">
    <location>
        <begin position="199"/>
        <end position="219"/>
    </location>
</feature>
<sequence>MTALVVPGAAAPARRRVAVHPSTFPRLVAAEWVKLRSLRSTWWTLVLGALVVPAFAASRMSSISAVPEAVGSPYLVGAVYVTSGVALAQLVFCTLGVLSVAGEYGTGQIRSTLAAAPTRVPALAAKLLVTVLAVMASSLVAVLAAWAASAPWFEATGMSVDLTRGQDLRIVLGVPLYLGAVTALAFGIGAIVRSSAAGIAAVLGLLLVVENALASIPWAPVQTLAAHLPASAGSRLLQADEVGSVITVSSTTDLTPWQGYGVLLAWVAAVLVVAGVLLRRRDA</sequence>
<feature type="transmembrane region" description="Helical" evidence="1">
    <location>
        <begin position="123"/>
        <end position="148"/>
    </location>
</feature>
<comment type="caution">
    <text evidence="2">The sequence shown here is derived from an EMBL/GenBank/DDBJ whole genome shotgun (WGS) entry which is preliminary data.</text>
</comment>
<evidence type="ECO:0000313" key="2">
    <source>
        <dbReference type="EMBL" id="MBB2924882.1"/>
    </source>
</evidence>
<dbReference type="PANTHER" id="PTHR37305">
    <property type="entry name" value="INTEGRAL MEMBRANE PROTEIN-RELATED"/>
    <property type="match status" value="1"/>
</dbReference>
<feature type="transmembrane region" description="Helical" evidence="1">
    <location>
        <begin position="257"/>
        <end position="278"/>
    </location>
</feature>
<dbReference type="EMBL" id="JACHVX010000006">
    <property type="protein sequence ID" value="MBB2924882.1"/>
    <property type="molecule type" value="Genomic_DNA"/>
</dbReference>
<keyword evidence="1" id="KW-0472">Membrane</keyword>
<feature type="transmembrane region" description="Helical" evidence="1">
    <location>
        <begin position="41"/>
        <end position="58"/>
    </location>
</feature>
<gene>
    <name evidence="2" type="ORF">FHR80_003818</name>
</gene>
<dbReference type="Proteomes" id="UP000518206">
    <property type="component" value="Unassembled WGS sequence"/>
</dbReference>
<reference evidence="2 3" key="1">
    <citation type="submission" date="2020-08" db="EMBL/GenBank/DDBJ databases">
        <title>The Agave Microbiome: Exploring the role of microbial communities in plant adaptations to desert environments.</title>
        <authorList>
            <person name="Partida-Martinez L.P."/>
        </authorList>
    </citation>
    <scope>NUCLEOTIDE SEQUENCE [LARGE SCALE GENOMIC DNA]</scope>
    <source>
        <strain evidence="2 3">RAS26</strain>
    </source>
</reference>
<keyword evidence="1" id="KW-1133">Transmembrane helix</keyword>